<dbReference type="InterPro" id="IPR010998">
    <property type="entry name" value="Integrase_recombinase_N"/>
</dbReference>
<dbReference type="InterPro" id="IPR004107">
    <property type="entry name" value="Integrase_SAM-like_N"/>
</dbReference>
<keyword evidence="7" id="KW-1185">Reference proteome</keyword>
<evidence type="ECO:0000256" key="4">
    <source>
        <dbReference type="SAM" id="MobiDB-lite"/>
    </source>
</evidence>
<keyword evidence="2" id="KW-0233">DNA recombination</keyword>
<gene>
    <name evidence="6" type="ORF">QP939_11030</name>
</gene>
<feature type="compositionally biased region" description="Basic and acidic residues" evidence="4">
    <location>
        <begin position="212"/>
        <end position="221"/>
    </location>
</feature>
<evidence type="ECO:0000256" key="2">
    <source>
        <dbReference type="ARBA" id="ARBA00023172"/>
    </source>
</evidence>
<feature type="region of interest" description="Disordered" evidence="4">
    <location>
        <begin position="212"/>
        <end position="251"/>
    </location>
</feature>
<evidence type="ECO:0000256" key="3">
    <source>
        <dbReference type="PROSITE-ProRule" id="PRU01248"/>
    </source>
</evidence>
<organism evidence="6 7">
    <name type="scientific">Amycolatopsis nalaikhensis</name>
    <dbReference type="NCBI Taxonomy" id="715472"/>
    <lineage>
        <taxon>Bacteria</taxon>
        <taxon>Bacillati</taxon>
        <taxon>Actinomycetota</taxon>
        <taxon>Actinomycetes</taxon>
        <taxon>Pseudonocardiales</taxon>
        <taxon>Pseudonocardiaceae</taxon>
        <taxon>Amycolatopsis</taxon>
    </lineage>
</organism>
<reference evidence="6 7" key="1">
    <citation type="submission" date="2023-06" db="EMBL/GenBank/DDBJ databases">
        <authorList>
            <person name="Oyuntsetseg B."/>
            <person name="Kim S.B."/>
        </authorList>
    </citation>
    <scope>NUCLEOTIDE SEQUENCE [LARGE SCALE GENOMIC DNA]</scope>
    <source>
        <strain evidence="6 7">2-2</strain>
    </source>
</reference>
<dbReference type="EMBL" id="CP127173">
    <property type="protein sequence ID" value="WIV59116.1"/>
    <property type="molecule type" value="Genomic_DNA"/>
</dbReference>
<dbReference type="InterPro" id="IPR044068">
    <property type="entry name" value="CB"/>
</dbReference>
<feature type="domain" description="Core-binding (CB)" evidence="5">
    <location>
        <begin position="15"/>
        <end position="102"/>
    </location>
</feature>
<sequence length="251" mass="27699">MSKPATLDGTSGSATTVAQWLRLWLESRENLAPSTMRSYAMHARRHLIPNLGRERVTELTPARVQAMFTSLIRTHAATGRPLSVATLQRIQATLRVALNAAVRRGLLASNPARFVELPSRSKPHPVVWTATRIALWQAGGIRSAVAVWTAAQTAEFLAWLRRSEHPLYVLFHLVALLGLRRGEVAGLQWADVDLRARTVTVARQVRQVGKHLEARGAEKRLQQPGDRPGPHDSRAAAGSTDRMAGHPPRQQ</sequence>
<dbReference type="Gene3D" id="1.10.443.10">
    <property type="entry name" value="Intergrase catalytic core"/>
    <property type="match status" value="1"/>
</dbReference>
<dbReference type="InterPro" id="IPR013762">
    <property type="entry name" value="Integrase-like_cat_sf"/>
</dbReference>
<dbReference type="PROSITE" id="PS51900">
    <property type="entry name" value="CB"/>
    <property type="match status" value="1"/>
</dbReference>
<evidence type="ECO:0000313" key="7">
    <source>
        <dbReference type="Proteomes" id="UP001227101"/>
    </source>
</evidence>
<accession>A0ABY8XU58</accession>
<dbReference type="SUPFAM" id="SSF56349">
    <property type="entry name" value="DNA breaking-rejoining enzymes"/>
    <property type="match status" value="1"/>
</dbReference>
<dbReference type="InterPro" id="IPR011010">
    <property type="entry name" value="DNA_brk_join_enz"/>
</dbReference>
<protein>
    <recommendedName>
        <fullName evidence="5">Core-binding (CB) domain-containing protein</fullName>
    </recommendedName>
</protein>
<name>A0ABY8XU58_9PSEU</name>
<keyword evidence="1 3" id="KW-0238">DNA-binding</keyword>
<dbReference type="RefSeq" id="WP_285456589.1">
    <property type="nucleotide sequence ID" value="NZ_CP127173.1"/>
</dbReference>
<evidence type="ECO:0000313" key="6">
    <source>
        <dbReference type="EMBL" id="WIV59116.1"/>
    </source>
</evidence>
<dbReference type="Proteomes" id="UP001227101">
    <property type="component" value="Chromosome"/>
</dbReference>
<proteinExistence type="predicted"/>
<dbReference type="Pfam" id="PF14659">
    <property type="entry name" value="Phage_int_SAM_3"/>
    <property type="match status" value="1"/>
</dbReference>
<dbReference type="Gene3D" id="1.10.150.130">
    <property type="match status" value="1"/>
</dbReference>
<evidence type="ECO:0000256" key="1">
    <source>
        <dbReference type="ARBA" id="ARBA00023125"/>
    </source>
</evidence>
<evidence type="ECO:0000259" key="5">
    <source>
        <dbReference type="PROSITE" id="PS51900"/>
    </source>
</evidence>